<feature type="non-terminal residue" evidence="2">
    <location>
        <position position="200"/>
    </location>
</feature>
<dbReference type="EMBL" id="CAUYUJ010016797">
    <property type="protein sequence ID" value="CAK0868922.1"/>
    <property type="molecule type" value="Genomic_DNA"/>
</dbReference>
<accession>A0ABN9V7L9</accession>
<comment type="caution">
    <text evidence="2">The sequence shown here is derived from an EMBL/GenBank/DDBJ whole genome shotgun (WGS) entry which is preliminary data.</text>
</comment>
<feature type="region of interest" description="Disordered" evidence="1">
    <location>
        <begin position="114"/>
        <end position="158"/>
    </location>
</feature>
<evidence type="ECO:0000313" key="2">
    <source>
        <dbReference type="EMBL" id="CAK0868922.1"/>
    </source>
</evidence>
<dbReference type="Proteomes" id="UP001189429">
    <property type="component" value="Unassembled WGS sequence"/>
</dbReference>
<organism evidence="2 3">
    <name type="scientific">Prorocentrum cordatum</name>
    <dbReference type="NCBI Taxonomy" id="2364126"/>
    <lineage>
        <taxon>Eukaryota</taxon>
        <taxon>Sar</taxon>
        <taxon>Alveolata</taxon>
        <taxon>Dinophyceae</taxon>
        <taxon>Prorocentrales</taxon>
        <taxon>Prorocentraceae</taxon>
        <taxon>Prorocentrum</taxon>
    </lineage>
</organism>
<gene>
    <name evidence="2" type="ORF">PCOR1329_LOCUS55436</name>
</gene>
<reference evidence="2" key="1">
    <citation type="submission" date="2023-10" db="EMBL/GenBank/DDBJ databases">
        <authorList>
            <person name="Chen Y."/>
            <person name="Shah S."/>
            <person name="Dougan E. K."/>
            <person name="Thang M."/>
            <person name="Chan C."/>
        </authorList>
    </citation>
    <scope>NUCLEOTIDE SEQUENCE [LARGE SCALE GENOMIC DNA]</scope>
</reference>
<proteinExistence type="predicted"/>
<evidence type="ECO:0008006" key="4">
    <source>
        <dbReference type="Google" id="ProtNLM"/>
    </source>
</evidence>
<evidence type="ECO:0000313" key="3">
    <source>
        <dbReference type="Proteomes" id="UP001189429"/>
    </source>
</evidence>
<protein>
    <recommendedName>
        <fullName evidence="4">Rab3 GTPase-activating protein catalytic subunit</fullName>
    </recommendedName>
</protein>
<sequence>GEFSWAKGEDMSGAGLAPRPAGSGLRSVLMCEAMVEQLARSLSGAPPGADEKPLDFVEGLSAAPGASAPELATASQATCAIESERLFFAAQRAMNGPPLKWLLEFWLVAEGDGGDGLQGGEPRPRGPERADLSGRAPDLLGGRGAPSPGPLEDRQFCRRPRRGPVFGCLRGGGSALQAHGFLFLDLFGAGGPGEIYSRVE</sequence>
<name>A0ABN9V7L9_9DINO</name>
<feature type="compositionally biased region" description="Basic and acidic residues" evidence="1">
    <location>
        <begin position="122"/>
        <end position="132"/>
    </location>
</feature>
<feature type="non-terminal residue" evidence="2">
    <location>
        <position position="1"/>
    </location>
</feature>
<keyword evidence="3" id="KW-1185">Reference proteome</keyword>
<evidence type="ECO:0000256" key="1">
    <source>
        <dbReference type="SAM" id="MobiDB-lite"/>
    </source>
</evidence>